<name>A0A7W2TXZ2_9GAMM</name>
<protein>
    <submittedName>
        <fullName evidence="1">AlpA family phage regulatory protein</fullName>
    </submittedName>
</protein>
<accession>A0A7W2TXZ2</accession>
<dbReference type="EMBL" id="JACFXU010000017">
    <property type="protein sequence ID" value="MBA6413970.1"/>
    <property type="molecule type" value="Genomic_DNA"/>
</dbReference>
<comment type="caution">
    <text evidence="1">The sequence shown here is derived from an EMBL/GenBank/DDBJ whole genome shotgun (WGS) entry which is preliminary data.</text>
</comment>
<dbReference type="Pfam" id="PF05930">
    <property type="entry name" value="Phage_AlpA"/>
    <property type="match status" value="1"/>
</dbReference>
<dbReference type="InterPro" id="IPR052931">
    <property type="entry name" value="Prophage_regulatory_activator"/>
</dbReference>
<dbReference type="Proteomes" id="UP000539350">
    <property type="component" value="Unassembled WGS sequence"/>
</dbReference>
<dbReference type="Gene3D" id="1.10.238.160">
    <property type="match status" value="1"/>
</dbReference>
<dbReference type="AlphaFoldDB" id="A0A7W2TXZ2"/>
<evidence type="ECO:0000313" key="2">
    <source>
        <dbReference type="Proteomes" id="UP000539350"/>
    </source>
</evidence>
<keyword evidence="2" id="KW-1185">Reference proteome</keyword>
<organism evidence="1 2">
    <name type="scientific">Sediminihaliea albiluteola</name>
    <dbReference type="NCBI Taxonomy" id="2758564"/>
    <lineage>
        <taxon>Bacteria</taxon>
        <taxon>Pseudomonadati</taxon>
        <taxon>Pseudomonadota</taxon>
        <taxon>Gammaproteobacteria</taxon>
        <taxon>Cellvibrionales</taxon>
        <taxon>Halieaceae</taxon>
        <taxon>Sediminihaliea</taxon>
    </lineage>
</organism>
<dbReference type="PANTHER" id="PTHR36154">
    <property type="entry name" value="DNA-BINDING TRANSCRIPTIONAL ACTIVATOR ALPA"/>
    <property type="match status" value="1"/>
</dbReference>
<reference evidence="1 2" key="1">
    <citation type="submission" date="2020-07" db="EMBL/GenBank/DDBJ databases">
        <title>Halieaceae bacterium, F7430, whole genome shotgun sequencing project.</title>
        <authorList>
            <person name="Jiang S."/>
            <person name="Liu Z.W."/>
            <person name="Du Z.J."/>
        </authorList>
    </citation>
    <scope>NUCLEOTIDE SEQUENCE [LARGE SCALE GENOMIC DNA]</scope>
    <source>
        <strain evidence="1 2">F7430</strain>
    </source>
</reference>
<evidence type="ECO:0000313" key="1">
    <source>
        <dbReference type="EMBL" id="MBA6413970.1"/>
    </source>
</evidence>
<dbReference type="RefSeq" id="WP_182174341.1">
    <property type="nucleotide sequence ID" value="NZ_JACFXU010000017.1"/>
</dbReference>
<gene>
    <name evidence="1" type="ORF">H2508_12690</name>
</gene>
<sequence length="82" mass="9326">MKEQQKLHRHTVNRGPRLIRLREVRDLTGLSRSYIYALAADGRFPKSVALVPGGSSRAWVEAEVTAWLQQRIAERDQEVANA</sequence>
<dbReference type="InterPro" id="IPR010260">
    <property type="entry name" value="AlpA"/>
</dbReference>
<dbReference type="PANTHER" id="PTHR36154:SF1">
    <property type="entry name" value="DNA-BINDING TRANSCRIPTIONAL ACTIVATOR ALPA"/>
    <property type="match status" value="1"/>
</dbReference>
<proteinExistence type="predicted"/>